<dbReference type="Pfam" id="PF13592">
    <property type="entry name" value="HTH_33"/>
    <property type="match status" value="1"/>
</dbReference>
<accession>A0ABR5T493</accession>
<name>A0ABR5T493_9BURK</name>
<dbReference type="InterPro" id="IPR009057">
    <property type="entry name" value="Homeodomain-like_sf"/>
</dbReference>
<evidence type="ECO:0000313" key="3">
    <source>
        <dbReference type="Proteomes" id="UP000070255"/>
    </source>
</evidence>
<reference evidence="2 3" key="1">
    <citation type="submission" date="2015-11" db="EMBL/GenBank/DDBJ databases">
        <authorList>
            <person name="Sahl J."/>
            <person name="Wagner D."/>
            <person name="Keim P."/>
        </authorList>
    </citation>
    <scope>NUCLEOTIDE SEQUENCE [LARGE SCALE GENOMIC DNA]</scope>
    <source>
        <strain evidence="2 3">BDU18</strain>
    </source>
</reference>
<evidence type="ECO:0000259" key="1">
    <source>
        <dbReference type="Pfam" id="PF13592"/>
    </source>
</evidence>
<organism evidence="2 3">
    <name type="scientific">Burkholderia savannae</name>
    <dbReference type="NCBI Taxonomy" id="1637837"/>
    <lineage>
        <taxon>Bacteria</taxon>
        <taxon>Pseudomonadati</taxon>
        <taxon>Pseudomonadota</taxon>
        <taxon>Betaproteobacteria</taxon>
        <taxon>Burkholderiales</taxon>
        <taxon>Burkholderiaceae</taxon>
        <taxon>Burkholderia</taxon>
        <taxon>pseudomallei group</taxon>
    </lineage>
</organism>
<dbReference type="InterPro" id="IPR025959">
    <property type="entry name" value="Winged_HTH_dom"/>
</dbReference>
<proteinExistence type="predicted"/>
<keyword evidence="3" id="KW-1185">Reference proteome</keyword>
<dbReference type="SUPFAM" id="SSF46689">
    <property type="entry name" value="Homeodomain-like"/>
    <property type="match status" value="1"/>
</dbReference>
<dbReference type="EMBL" id="LNJQ01000004">
    <property type="protein sequence ID" value="KWZ37650.1"/>
    <property type="molecule type" value="Genomic_DNA"/>
</dbReference>
<feature type="domain" description="Winged helix-turn helix" evidence="1">
    <location>
        <begin position="91"/>
        <end position="127"/>
    </location>
</feature>
<evidence type="ECO:0000313" key="2">
    <source>
        <dbReference type="EMBL" id="KWZ37650.1"/>
    </source>
</evidence>
<comment type="caution">
    <text evidence="2">The sequence shown here is derived from an EMBL/GenBank/DDBJ whole genome shotgun (WGS) entry which is preliminary data.</text>
</comment>
<protein>
    <submittedName>
        <fullName evidence="2">Transposase</fullName>
    </submittedName>
</protein>
<sequence>MGTKQDRGSSIAERRMKGLDLLEMGMSQADVARTLVVSRQSVCRWARRLAQRELHVAKPLGRPRRLTSAKCAVLRAMLDDGALAAGFTSPQWTVARVCMLIEREFGVAYSKTGGWELLRTLGISLLRMEKHPRAAR</sequence>
<dbReference type="RefSeq" id="WP_060822645.1">
    <property type="nucleotide sequence ID" value="NZ_LNJQ01000004.1"/>
</dbReference>
<dbReference type="Pfam" id="PF13551">
    <property type="entry name" value="HTH_29"/>
    <property type="match status" value="1"/>
</dbReference>
<dbReference type="Proteomes" id="UP000070255">
    <property type="component" value="Unassembled WGS sequence"/>
</dbReference>
<gene>
    <name evidence="2" type="ORF">WS72_22095</name>
</gene>